<dbReference type="KEGG" id="psti:SOO65_10855"/>
<dbReference type="EMBL" id="CP139487">
    <property type="protein sequence ID" value="WPU63184.1"/>
    <property type="molecule type" value="Genomic_DNA"/>
</dbReference>
<evidence type="ECO:0000313" key="2">
    <source>
        <dbReference type="Proteomes" id="UP001324634"/>
    </source>
</evidence>
<gene>
    <name evidence="1" type="ORF">SOO65_10855</name>
</gene>
<protein>
    <recommendedName>
        <fullName evidence="3">DUF2931 family protein</fullName>
    </recommendedName>
</protein>
<accession>A0AAX4HIX1</accession>
<dbReference type="RefSeq" id="WP_321389434.1">
    <property type="nucleotide sequence ID" value="NZ_CP139487.1"/>
</dbReference>
<keyword evidence="2" id="KW-1185">Reference proteome</keyword>
<reference evidence="1 2" key="1">
    <citation type="submission" date="2023-11" db="EMBL/GenBank/DDBJ databases">
        <title>Peredibacter starrii A3.12.</title>
        <authorList>
            <person name="Mitchell R.J."/>
        </authorList>
    </citation>
    <scope>NUCLEOTIDE SEQUENCE [LARGE SCALE GENOMIC DNA]</scope>
    <source>
        <strain evidence="1 2">A3.12</strain>
    </source>
</reference>
<evidence type="ECO:0008006" key="3">
    <source>
        <dbReference type="Google" id="ProtNLM"/>
    </source>
</evidence>
<evidence type="ECO:0000313" key="1">
    <source>
        <dbReference type="EMBL" id="WPU63184.1"/>
    </source>
</evidence>
<dbReference type="Proteomes" id="UP001324634">
    <property type="component" value="Chromosome"/>
</dbReference>
<dbReference type="AlphaFoldDB" id="A0AAX4HIX1"/>
<proteinExistence type="predicted"/>
<organism evidence="1 2">
    <name type="scientific">Peredibacter starrii</name>
    <dbReference type="NCBI Taxonomy" id="28202"/>
    <lineage>
        <taxon>Bacteria</taxon>
        <taxon>Pseudomonadati</taxon>
        <taxon>Bdellovibrionota</taxon>
        <taxon>Bacteriovoracia</taxon>
        <taxon>Bacteriovoracales</taxon>
        <taxon>Bacteriovoracaceae</taxon>
        <taxon>Peredibacter</taxon>
    </lineage>
</organism>
<sequence length="407" mass="47897">MRWLIGLFLFISLALLGGYIFAKGYPYRLYSNWMQGKNWNKYYYIPKYKETFLKPVAIEEITPYLEDYKQLWKPFPLRNSLVPLPVRHPLFQTIPLVEFTGKNAAPQMGMIVLSPNGRELSRLYTLPTSLYQDHSQGQELFKLPFVRNRILKLSVDNVWKDIFSHEIVVKSKSMEEMIYDLYILHLRSKILPKETIRYGLMKGANQALIELESKDRDYSVELIFTQQNGSIYAYALKTERNSAESKKLRSKFLEEITFSPIDVAMGKILYTEFKQLNFARQVDQEGMLYLFSAWSQDVGNVELLREMIFYLERGRSNTRQLRELYTYSLKQYGKTFTTRKIFSESDDPNLVLQRKIEIENIEKKQQAEISKQAVNQPVELTPDEKMNLYLKKAREEGPAVKDDMTIH</sequence>
<name>A0AAX4HIX1_9BACT</name>